<protein>
    <recommendedName>
        <fullName evidence="3">Integrase catalytic domain-containing protein</fullName>
    </recommendedName>
</protein>
<organism evidence="1 2">
    <name type="scientific">Mucuna pruriens</name>
    <name type="common">Velvet bean</name>
    <name type="synonym">Dolichos pruriens</name>
    <dbReference type="NCBI Taxonomy" id="157652"/>
    <lineage>
        <taxon>Eukaryota</taxon>
        <taxon>Viridiplantae</taxon>
        <taxon>Streptophyta</taxon>
        <taxon>Embryophyta</taxon>
        <taxon>Tracheophyta</taxon>
        <taxon>Spermatophyta</taxon>
        <taxon>Magnoliopsida</taxon>
        <taxon>eudicotyledons</taxon>
        <taxon>Gunneridae</taxon>
        <taxon>Pentapetalae</taxon>
        <taxon>rosids</taxon>
        <taxon>fabids</taxon>
        <taxon>Fabales</taxon>
        <taxon>Fabaceae</taxon>
        <taxon>Papilionoideae</taxon>
        <taxon>50 kb inversion clade</taxon>
        <taxon>NPAAA clade</taxon>
        <taxon>indigoferoid/millettioid clade</taxon>
        <taxon>Phaseoleae</taxon>
        <taxon>Mucuna</taxon>
    </lineage>
</organism>
<keyword evidence="2" id="KW-1185">Reference proteome</keyword>
<gene>
    <name evidence="1" type="ORF">CR513_43421</name>
</gene>
<dbReference type="AlphaFoldDB" id="A0A371FEN8"/>
<name>A0A371FEN8_MUCPR</name>
<feature type="non-terminal residue" evidence="1">
    <location>
        <position position="1"/>
    </location>
</feature>
<accession>A0A371FEN8</accession>
<dbReference type="Gene3D" id="3.30.420.10">
    <property type="entry name" value="Ribonuclease H-like superfamily/Ribonuclease H"/>
    <property type="match status" value="1"/>
</dbReference>
<dbReference type="SUPFAM" id="SSF53098">
    <property type="entry name" value="Ribonuclease H-like"/>
    <property type="match status" value="1"/>
</dbReference>
<dbReference type="PANTHER" id="PTHR35046:SF26">
    <property type="entry name" value="RNA-DIRECTED DNA POLYMERASE"/>
    <property type="match status" value="1"/>
</dbReference>
<proteinExistence type="predicted"/>
<dbReference type="Proteomes" id="UP000257109">
    <property type="component" value="Unassembled WGS sequence"/>
</dbReference>
<dbReference type="InterPro" id="IPR036397">
    <property type="entry name" value="RNaseH_sf"/>
</dbReference>
<dbReference type="InterPro" id="IPR012337">
    <property type="entry name" value="RNaseH-like_sf"/>
</dbReference>
<sequence>MDVVRLHSLSRTIVSDRDTKSIWSKLGTKILYSTNCHPQMDGQTKVVNKTLGKLLKFVKKSLGVARIGYPMLSSLIIGEEGLSRAQFIKDKA</sequence>
<dbReference type="EMBL" id="QJKJ01009455">
    <property type="protein sequence ID" value="RDX76573.1"/>
    <property type="molecule type" value="Genomic_DNA"/>
</dbReference>
<comment type="caution">
    <text evidence="1">The sequence shown here is derived from an EMBL/GenBank/DDBJ whole genome shotgun (WGS) entry which is preliminary data.</text>
</comment>
<dbReference type="OrthoDB" id="1935586at2759"/>
<evidence type="ECO:0000313" key="2">
    <source>
        <dbReference type="Proteomes" id="UP000257109"/>
    </source>
</evidence>
<dbReference type="GO" id="GO:0003676">
    <property type="term" value="F:nucleic acid binding"/>
    <property type="evidence" value="ECO:0007669"/>
    <property type="project" value="InterPro"/>
</dbReference>
<evidence type="ECO:0008006" key="3">
    <source>
        <dbReference type="Google" id="ProtNLM"/>
    </source>
</evidence>
<reference evidence="1" key="1">
    <citation type="submission" date="2018-05" db="EMBL/GenBank/DDBJ databases">
        <title>Draft genome of Mucuna pruriens seed.</title>
        <authorList>
            <person name="Nnadi N.E."/>
            <person name="Vos R."/>
            <person name="Hasami M.H."/>
            <person name="Devisetty U.K."/>
            <person name="Aguiy J.C."/>
        </authorList>
    </citation>
    <scope>NUCLEOTIDE SEQUENCE [LARGE SCALE GENOMIC DNA]</scope>
    <source>
        <strain evidence="1">JCA_2017</strain>
    </source>
</reference>
<evidence type="ECO:0000313" key="1">
    <source>
        <dbReference type="EMBL" id="RDX76573.1"/>
    </source>
</evidence>
<dbReference type="PANTHER" id="PTHR35046">
    <property type="entry name" value="ZINC KNUCKLE (CCHC-TYPE) FAMILY PROTEIN"/>
    <property type="match status" value="1"/>
</dbReference>